<keyword evidence="2" id="KW-0813">Transport</keyword>
<evidence type="ECO:0000313" key="8">
    <source>
        <dbReference type="EMBL" id="PWN31812.1"/>
    </source>
</evidence>
<feature type="transmembrane region" description="Helical" evidence="6">
    <location>
        <begin position="318"/>
        <end position="337"/>
    </location>
</feature>
<feature type="transmembrane region" description="Helical" evidence="6">
    <location>
        <begin position="40"/>
        <end position="58"/>
    </location>
</feature>
<accession>A0A316V2X6</accession>
<dbReference type="GO" id="GO:0000329">
    <property type="term" value="C:fungal-type vacuole membrane"/>
    <property type="evidence" value="ECO:0007669"/>
    <property type="project" value="TreeGrafter"/>
</dbReference>
<dbReference type="Proteomes" id="UP000245771">
    <property type="component" value="Unassembled WGS sequence"/>
</dbReference>
<dbReference type="PROSITE" id="PS50850">
    <property type="entry name" value="MFS"/>
    <property type="match status" value="1"/>
</dbReference>
<evidence type="ECO:0000256" key="5">
    <source>
        <dbReference type="ARBA" id="ARBA00023136"/>
    </source>
</evidence>
<keyword evidence="9" id="KW-1185">Reference proteome</keyword>
<dbReference type="Gene3D" id="1.20.1250.20">
    <property type="entry name" value="MFS general substrate transporter like domains"/>
    <property type="match status" value="2"/>
</dbReference>
<evidence type="ECO:0000256" key="4">
    <source>
        <dbReference type="ARBA" id="ARBA00022989"/>
    </source>
</evidence>
<feature type="transmembrane region" description="Helical" evidence="6">
    <location>
        <begin position="485"/>
        <end position="503"/>
    </location>
</feature>
<evidence type="ECO:0000256" key="6">
    <source>
        <dbReference type="SAM" id="Phobius"/>
    </source>
</evidence>
<dbReference type="PANTHER" id="PTHR23501:SF191">
    <property type="entry name" value="VACUOLAR BASIC AMINO ACID TRANSPORTER 4"/>
    <property type="match status" value="1"/>
</dbReference>
<feature type="transmembrane region" description="Helical" evidence="6">
    <location>
        <begin position="7"/>
        <end position="28"/>
    </location>
</feature>
<keyword evidence="4 6" id="KW-1133">Transmembrane helix</keyword>
<reference evidence="8 9" key="1">
    <citation type="journal article" date="2018" name="Mol. Biol. Evol.">
        <title>Broad Genomic Sampling Reveals a Smut Pathogenic Ancestry of the Fungal Clade Ustilaginomycotina.</title>
        <authorList>
            <person name="Kijpornyongpan T."/>
            <person name="Mondo S.J."/>
            <person name="Barry K."/>
            <person name="Sandor L."/>
            <person name="Lee J."/>
            <person name="Lipzen A."/>
            <person name="Pangilinan J."/>
            <person name="LaButti K."/>
            <person name="Hainaut M."/>
            <person name="Henrissat B."/>
            <person name="Grigoriev I.V."/>
            <person name="Spatafora J.W."/>
            <person name="Aime M.C."/>
        </authorList>
    </citation>
    <scope>NUCLEOTIDE SEQUENCE [LARGE SCALE GENOMIC DNA]</scope>
    <source>
        <strain evidence="8 9">MCA 3882</strain>
    </source>
</reference>
<evidence type="ECO:0000313" key="9">
    <source>
        <dbReference type="Proteomes" id="UP000245771"/>
    </source>
</evidence>
<organism evidence="8 9">
    <name type="scientific">Meira miltonrushii</name>
    <dbReference type="NCBI Taxonomy" id="1280837"/>
    <lineage>
        <taxon>Eukaryota</taxon>
        <taxon>Fungi</taxon>
        <taxon>Dikarya</taxon>
        <taxon>Basidiomycota</taxon>
        <taxon>Ustilaginomycotina</taxon>
        <taxon>Exobasidiomycetes</taxon>
        <taxon>Exobasidiales</taxon>
        <taxon>Brachybasidiaceae</taxon>
        <taxon>Meira</taxon>
    </lineage>
</organism>
<feature type="transmembrane region" description="Helical" evidence="6">
    <location>
        <begin position="156"/>
        <end position="178"/>
    </location>
</feature>
<sequence length="527" mass="57616">MVLPSVAAVYVGLMIAAIDSTLVVSLIGPISSSFGASDRAFWISTSYMLSLGACSPIYGRLSDIFGRKSCLLWATIIFGLGTGLCTMSPTMEFLILGRAVQGIGAAGLQPASAIVTNDLIPLRRRGMYHAFGQLVYSFGFAIGGPVGGFLNDWLGWRAAFTMQIPPILLAFFMILFFLKLPNLPITREQHAKEVEMKGKPLYTVIWTRCDPLGTTVMVAAVVTMLLTFSLVSVYDLAWSDVKVWGLLLIAAVLFAFFVLIEARWTREPIMPMRFMTQWSYTSIFLSYFIISTTQAMLFYLPFYLIVVMEESTSEIGLRFLPISVATLSSAFTVGSLLRRTGQYRTMAIVMTILSALSPAWMATWTAKNRPSDASQFLAVVPAGIGGSGLNTILMVALFAVAGQQDSAGAVGLVYLIRTSGVIVGISALGSIIQKILIVELNKRIHGKHADQIINLIRKNLNAIATLPSKQRQAAKESYGIALQSFQIIIVGLSLLNLVIVFFIKERPLSGRMEPQRPTNDEEQEAQS</sequence>
<dbReference type="RefSeq" id="XP_025352114.1">
    <property type="nucleotide sequence ID" value="XM_025496805.1"/>
</dbReference>
<keyword evidence="3 6" id="KW-0812">Transmembrane</keyword>
<dbReference type="SUPFAM" id="SSF103473">
    <property type="entry name" value="MFS general substrate transporter"/>
    <property type="match status" value="1"/>
</dbReference>
<dbReference type="EMBL" id="KZ819607">
    <property type="protein sequence ID" value="PWN31812.1"/>
    <property type="molecule type" value="Genomic_DNA"/>
</dbReference>
<feature type="transmembrane region" description="Helical" evidence="6">
    <location>
        <begin position="70"/>
        <end position="89"/>
    </location>
</feature>
<feature type="transmembrane region" description="Helical" evidence="6">
    <location>
        <begin position="346"/>
        <end position="364"/>
    </location>
</feature>
<dbReference type="OrthoDB" id="3437016at2759"/>
<evidence type="ECO:0000256" key="1">
    <source>
        <dbReference type="ARBA" id="ARBA00004127"/>
    </source>
</evidence>
<dbReference type="InterPro" id="IPR036259">
    <property type="entry name" value="MFS_trans_sf"/>
</dbReference>
<feature type="transmembrane region" description="Helical" evidence="6">
    <location>
        <begin position="216"/>
        <end position="237"/>
    </location>
</feature>
<dbReference type="GO" id="GO:0012505">
    <property type="term" value="C:endomembrane system"/>
    <property type="evidence" value="ECO:0007669"/>
    <property type="project" value="UniProtKB-SubCell"/>
</dbReference>
<feature type="transmembrane region" description="Helical" evidence="6">
    <location>
        <begin position="376"/>
        <end position="400"/>
    </location>
</feature>
<keyword evidence="5 6" id="KW-0472">Membrane</keyword>
<dbReference type="GO" id="GO:0015174">
    <property type="term" value="F:basic amino acid transmembrane transporter activity"/>
    <property type="evidence" value="ECO:0007669"/>
    <property type="project" value="TreeGrafter"/>
</dbReference>
<dbReference type="InterPro" id="IPR020846">
    <property type="entry name" value="MFS_dom"/>
</dbReference>
<dbReference type="GeneID" id="37018586"/>
<dbReference type="Pfam" id="PF07690">
    <property type="entry name" value="MFS_1"/>
    <property type="match status" value="1"/>
</dbReference>
<proteinExistence type="predicted"/>
<evidence type="ECO:0000256" key="2">
    <source>
        <dbReference type="ARBA" id="ARBA00022448"/>
    </source>
</evidence>
<gene>
    <name evidence="8" type="ORF">FA14DRAFT_127535</name>
</gene>
<feature type="transmembrane region" description="Helical" evidence="6">
    <location>
        <begin position="243"/>
        <end position="262"/>
    </location>
</feature>
<feature type="transmembrane region" description="Helical" evidence="6">
    <location>
        <begin position="283"/>
        <end position="306"/>
    </location>
</feature>
<dbReference type="AlphaFoldDB" id="A0A316V2X6"/>
<dbReference type="InterPro" id="IPR011701">
    <property type="entry name" value="MFS"/>
</dbReference>
<protein>
    <submittedName>
        <fullName evidence="8">MFS general substrate transporter</fullName>
    </submittedName>
</protein>
<dbReference type="PANTHER" id="PTHR23501">
    <property type="entry name" value="MAJOR FACILITATOR SUPERFAMILY"/>
    <property type="match status" value="1"/>
</dbReference>
<evidence type="ECO:0000259" key="7">
    <source>
        <dbReference type="PROSITE" id="PS50850"/>
    </source>
</evidence>
<evidence type="ECO:0000256" key="3">
    <source>
        <dbReference type="ARBA" id="ARBA00022692"/>
    </source>
</evidence>
<dbReference type="STRING" id="1280837.A0A316V2X6"/>
<comment type="subcellular location">
    <subcellularLocation>
        <location evidence="1">Endomembrane system</location>
        <topology evidence="1">Multi-pass membrane protein</topology>
    </subcellularLocation>
</comment>
<name>A0A316V2X6_9BASI</name>
<dbReference type="InParanoid" id="A0A316V2X6"/>
<feature type="domain" description="Major facilitator superfamily (MFS) profile" evidence="7">
    <location>
        <begin position="5"/>
        <end position="508"/>
    </location>
</feature>
<dbReference type="GO" id="GO:0005886">
    <property type="term" value="C:plasma membrane"/>
    <property type="evidence" value="ECO:0007669"/>
    <property type="project" value="TreeGrafter"/>
</dbReference>
<feature type="transmembrane region" description="Helical" evidence="6">
    <location>
        <begin position="127"/>
        <end position="150"/>
    </location>
</feature>
<feature type="transmembrane region" description="Helical" evidence="6">
    <location>
        <begin position="412"/>
        <end position="432"/>
    </location>
</feature>